<name>A0A892ZN31_9NEIS</name>
<evidence type="ECO:0008006" key="4">
    <source>
        <dbReference type="Google" id="ProtNLM"/>
    </source>
</evidence>
<keyword evidence="3" id="KW-1185">Reference proteome</keyword>
<feature type="signal peptide" evidence="1">
    <location>
        <begin position="1"/>
        <end position="31"/>
    </location>
</feature>
<protein>
    <recommendedName>
        <fullName evidence="4">Lipoprotein</fullName>
    </recommendedName>
</protein>
<sequence>MITKIPPTLLRQAVYTLLLGLVACATPSKQAAAPASAVFTWQDELCDYQGHYRPQQVSARQLNDAVTLIYQFNSLADVRATDGVDKVRRVYEAHLQRLQQLTLPPSPELEKLRRQKAAQSRFFYDLALVEARALSAGDMRVLQQFAPARQVCTSQWQQLAAAPNSRDAWRQWHNCANHLQPGVQSEQSERDHQAVQRAFRAQLFNIKSECSEP</sequence>
<dbReference type="RefSeq" id="WP_230340403.1">
    <property type="nucleotide sequence ID" value="NZ_CP069798.1"/>
</dbReference>
<evidence type="ECO:0000313" key="2">
    <source>
        <dbReference type="EMBL" id="QRQ83106.1"/>
    </source>
</evidence>
<dbReference type="EMBL" id="CP069798">
    <property type="protein sequence ID" value="QRQ83106.1"/>
    <property type="molecule type" value="Genomic_DNA"/>
</dbReference>
<dbReference type="Proteomes" id="UP000653156">
    <property type="component" value="Chromosome"/>
</dbReference>
<reference evidence="2" key="1">
    <citation type="submission" date="2021-02" db="EMBL/GenBank/DDBJ databases">
        <title>Neisseriaceae sp. 26B isolated from the cloaca of a Common Toad-headed Turtle (Mesoclemmys nasuta).</title>
        <authorList>
            <person name="Spergser J."/>
            <person name="Busse H.-J."/>
        </authorList>
    </citation>
    <scope>NUCLEOTIDE SEQUENCE</scope>
    <source>
        <strain evidence="2">26B</strain>
    </source>
</reference>
<gene>
    <name evidence="2" type="ORF">JQU52_07055</name>
</gene>
<dbReference type="PROSITE" id="PS51257">
    <property type="entry name" value="PROKAR_LIPOPROTEIN"/>
    <property type="match status" value="1"/>
</dbReference>
<organism evidence="2 3">
    <name type="scientific">Paralysiella testudinis</name>
    <dbReference type="NCBI Taxonomy" id="2809020"/>
    <lineage>
        <taxon>Bacteria</taxon>
        <taxon>Pseudomonadati</taxon>
        <taxon>Pseudomonadota</taxon>
        <taxon>Betaproteobacteria</taxon>
        <taxon>Neisseriales</taxon>
        <taxon>Neisseriaceae</taxon>
        <taxon>Paralysiella</taxon>
    </lineage>
</organism>
<accession>A0A892ZN31</accession>
<evidence type="ECO:0000313" key="3">
    <source>
        <dbReference type="Proteomes" id="UP000653156"/>
    </source>
</evidence>
<feature type="chain" id="PRO_5034128303" description="Lipoprotein" evidence="1">
    <location>
        <begin position="32"/>
        <end position="213"/>
    </location>
</feature>
<keyword evidence="1" id="KW-0732">Signal</keyword>
<evidence type="ECO:0000256" key="1">
    <source>
        <dbReference type="SAM" id="SignalP"/>
    </source>
</evidence>
<proteinExistence type="predicted"/>
<dbReference type="AlphaFoldDB" id="A0A892ZN31"/>
<dbReference type="KEGG" id="ptes:JQU52_07055"/>